<dbReference type="AlphaFoldDB" id="A0A4R1QFF1"/>
<keyword evidence="2" id="KW-0472">Membrane</keyword>
<feature type="region of interest" description="Disordered" evidence="1">
    <location>
        <begin position="1"/>
        <end position="27"/>
    </location>
</feature>
<evidence type="ECO:0000256" key="1">
    <source>
        <dbReference type="SAM" id="MobiDB-lite"/>
    </source>
</evidence>
<dbReference type="RefSeq" id="WP_165871782.1">
    <property type="nucleotide sequence ID" value="NZ_SLUL01000013.1"/>
</dbReference>
<dbReference type="EMBL" id="SLUL01000013">
    <property type="protein sequence ID" value="TCL47009.1"/>
    <property type="molecule type" value="Genomic_DNA"/>
</dbReference>
<proteinExistence type="predicted"/>
<keyword evidence="2" id="KW-0812">Transmembrane</keyword>
<evidence type="ECO:0000313" key="4">
    <source>
        <dbReference type="Proteomes" id="UP000295658"/>
    </source>
</evidence>
<evidence type="ECO:0000256" key="2">
    <source>
        <dbReference type="SAM" id="Phobius"/>
    </source>
</evidence>
<keyword evidence="2" id="KW-1133">Transmembrane helix</keyword>
<evidence type="ECO:0000313" key="3">
    <source>
        <dbReference type="EMBL" id="TCL47009.1"/>
    </source>
</evidence>
<protein>
    <submittedName>
        <fullName evidence="3">Uncharacterized protein</fullName>
    </submittedName>
</protein>
<dbReference type="Proteomes" id="UP000295658">
    <property type="component" value="Unassembled WGS sequence"/>
</dbReference>
<comment type="caution">
    <text evidence="3">The sequence shown here is derived from an EMBL/GenBank/DDBJ whole genome shotgun (WGS) entry which is preliminary data.</text>
</comment>
<organism evidence="3 4">
    <name type="scientific">Thermolongibacillus altinsuensis</name>
    <dbReference type="NCBI Taxonomy" id="575256"/>
    <lineage>
        <taxon>Bacteria</taxon>
        <taxon>Bacillati</taxon>
        <taxon>Bacillota</taxon>
        <taxon>Bacilli</taxon>
        <taxon>Bacillales</taxon>
        <taxon>Anoxybacillaceae</taxon>
        <taxon>Thermolongibacillus</taxon>
    </lineage>
</organism>
<name>A0A4R1QFF1_9BACL</name>
<sequence>MKIDDKKEEVQRKYREKIRQGKQGKEDKSYRKEAFIVSIIFMLIFLLNFYFKAF</sequence>
<accession>A0A4R1QFF1</accession>
<keyword evidence="4" id="KW-1185">Reference proteome</keyword>
<gene>
    <name evidence="3" type="ORF">EDD69_11315</name>
</gene>
<feature type="transmembrane region" description="Helical" evidence="2">
    <location>
        <begin position="34"/>
        <end position="51"/>
    </location>
</feature>
<reference evidence="3 4" key="1">
    <citation type="submission" date="2019-03" db="EMBL/GenBank/DDBJ databases">
        <title>Genomic Encyclopedia of Type Strains, Phase IV (KMG-IV): sequencing the most valuable type-strain genomes for metagenomic binning, comparative biology and taxonomic classification.</title>
        <authorList>
            <person name="Goeker M."/>
        </authorList>
    </citation>
    <scope>NUCLEOTIDE SEQUENCE [LARGE SCALE GENOMIC DNA]</scope>
    <source>
        <strain evidence="3 4">DSM 24979</strain>
    </source>
</reference>